<protein>
    <recommendedName>
        <fullName evidence="1">diguanylate cyclase</fullName>
        <ecNumber evidence="1">2.7.7.65</ecNumber>
    </recommendedName>
</protein>
<feature type="transmembrane region" description="Helical" evidence="3">
    <location>
        <begin position="24"/>
        <end position="50"/>
    </location>
</feature>
<comment type="caution">
    <text evidence="5">The sequence shown here is derived from an EMBL/GenBank/DDBJ whole genome shotgun (WGS) entry which is preliminary data.</text>
</comment>
<dbReference type="EC" id="2.7.7.65" evidence="1"/>
<feature type="transmembrane region" description="Helical" evidence="3">
    <location>
        <begin position="56"/>
        <end position="77"/>
    </location>
</feature>
<evidence type="ECO:0000256" key="3">
    <source>
        <dbReference type="SAM" id="Phobius"/>
    </source>
</evidence>
<dbReference type="GO" id="GO:0052621">
    <property type="term" value="F:diguanylate cyclase activity"/>
    <property type="evidence" value="ECO:0007669"/>
    <property type="project" value="UniProtKB-EC"/>
</dbReference>
<evidence type="ECO:0000313" key="5">
    <source>
        <dbReference type="EMBL" id="RUO76380.1"/>
    </source>
</evidence>
<gene>
    <name evidence="5" type="ORF">CWI83_08435</name>
</gene>
<dbReference type="EMBL" id="PIQG01000004">
    <property type="protein sequence ID" value="RUO76380.1"/>
    <property type="molecule type" value="Genomic_DNA"/>
</dbReference>
<dbReference type="Proteomes" id="UP000288279">
    <property type="component" value="Unassembled WGS sequence"/>
</dbReference>
<evidence type="ECO:0000256" key="2">
    <source>
        <dbReference type="ARBA" id="ARBA00034247"/>
    </source>
</evidence>
<dbReference type="InterPro" id="IPR000160">
    <property type="entry name" value="GGDEF_dom"/>
</dbReference>
<reference evidence="5 6" key="1">
    <citation type="journal article" date="2011" name="Front. Microbiol.">
        <title>Genomic signatures of strain selection and enhancement in Bacillus atrophaeus var. globigii, a historical biowarfare simulant.</title>
        <authorList>
            <person name="Gibbons H.S."/>
            <person name="Broomall S.M."/>
            <person name="McNew L.A."/>
            <person name="Daligault H."/>
            <person name="Chapman C."/>
            <person name="Bruce D."/>
            <person name="Karavis M."/>
            <person name="Krepps M."/>
            <person name="McGregor P.A."/>
            <person name="Hong C."/>
            <person name="Park K.H."/>
            <person name="Akmal A."/>
            <person name="Feldman A."/>
            <person name="Lin J.S."/>
            <person name="Chang W.E."/>
            <person name="Higgs B.W."/>
            <person name="Demirev P."/>
            <person name="Lindquist J."/>
            <person name="Liem A."/>
            <person name="Fochler E."/>
            <person name="Read T.D."/>
            <person name="Tapia R."/>
            <person name="Johnson S."/>
            <person name="Bishop-Lilly K.A."/>
            <person name="Detter C."/>
            <person name="Han C."/>
            <person name="Sozhamannan S."/>
            <person name="Rosenzweig C.N."/>
            <person name="Skowronski E.W."/>
        </authorList>
    </citation>
    <scope>NUCLEOTIDE SEQUENCE [LARGE SCALE GENOMIC DNA]</scope>
    <source>
        <strain evidence="5 6">PIT1</strain>
    </source>
</reference>
<dbReference type="PANTHER" id="PTHR45138:SF9">
    <property type="entry name" value="DIGUANYLATE CYCLASE DGCM-RELATED"/>
    <property type="match status" value="1"/>
</dbReference>
<dbReference type="InterPro" id="IPR029787">
    <property type="entry name" value="Nucleotide_cyclase"/>
</dbReference>
<name>A0A432ZER2_9GAMM</name>
<dbReference type="Pfam" id="PF00990">
    <property type="entry name" value="GGDEF"/>
    <property type="match status" value="1"/>
</dbReference>
<dbReference type="PROSITE" id="PS50887">
    <property type="entry name" value="GGDEF"/>
    <property type="match status" value="1"/>
</dbReference>
<dbReference type="SMART" id="SM00267">
    <property type="entry name" value="GGDEF"/>
    <property type="match status" value="1"/>
</dbReference>
<keyword evidence="6" id="KW-1185">Reference proteome</keyword>
<comment type="catalytic activity">
    <reaction evidence="2">
        <text>2 GTP = 3',3'-c-di-GMP + 2 diphosphate</text>
        <dbReference type="Rhea" id="RHEA:24898"/>
        <dbReference type="ChEBI" id="CHEBI:33019"/>
        <dbReference type="ChEBI" id="CHEBI:37565"/>
        <dbReference type="ChEBI" id="CHEBI:58805"/>
        <dbReference type="EC" id="2.7.7.65"/>
    </reaction>
</comment>
<keyword evidence="3" id="KW-0472">Membrane</keyword>
<dbReference type="SUPFAM" id="SSF55073">
    <property type="entry name" value="Nucleotide cyclase"/>
    <property type="match status" value="1"/>
</dbReference>
<dbReference type="OrthoDB" id="9812260at2"/>
<dbReference type="PANTHER" id="PTHR45138">
    <property type="entry name" value="REGULATORY COMPONENTS OF SENSORY TRANSDUCTION SYSTEM"/>
    <property type="match status" value="1"/>
</dbReference>
<dbReference type="InterPro" id="IPR043128">
    <property type="entry name" value="Rev_trsase/Diguanyl_cyclase"/>
</dbReference>
<dbReference type="Gene3D" id="3.30.70.270">
    <property type="match status" value="1"/>
</dbReference>
<dbReference type="CDD" id="cd01949">
    <property type="entry name" value="GGDEF"/>
    <property type="match status" value="1"/>
</dbReference>
<feature type="domain" description="GGDEF" evidence="4">
    <location>
        <begin position="117"/>
        <end position="248"/>
    </location>
</feature>
<proteinExistence type="predicted"/>
<organism evidence="5 6">
    <name type="scientific">Pseudidiomarina taiwanensis</name>
    <dbReference type="NCBI Taxonomy" id="337250"/>
    <lineage>
        <taxon>Bacteria</taxon>
        <taxon>Pseudomonadati</taxon>
        <taxon>Pseudomonadota</taxon>
        <taxon>Gammaproteobacteria</taxon>
        <taxon>Alteromonadales</taxon>
        <taxon>Idiomarinaceae</taxon>
        <taxon>Pseudidiomarina</taxon>
    </lineage>
</organism>
<evidence type="ECO:0000256" key="1">
    <source>
        <dbReference type="ARBA" id="ARBA00012528"/>
    </source>
</evidence>
<dbReference type="InterPro" id="IPR050469">
    <property type="entry name" value="Diguanylate_Cyclase"/>
</dbReference>
<dbReference type="RefSeq" id="WP_126828049.1">
    <property type="nucleotide sequence ID" value="NZ_PIQG01000004.1"/>
</dbReference>
<keyword evidence="3" id="KW-1133">Transmembrane helix</keyword>
<dbReference type="AlphaFoldDB" id="A0A432ZER2"/>
<keyword evidence="3" id="KW-0812">Transmembrane</keyword>
<sequence length="248" mass="28114">MNAPAQLSPNNMWQEFRLVAMRTIYAGASIVLLVIMLINALFAYVCYSFLPFDYALRLGVSMLVLIGVGSMFLIMMLKMQTSLSHLTKTDQLTGAYHREYLTDFMLQQIERSSRDSKAVSLIKLDVDKFRDINDRFGYMLGEEVIRETANRLRRVLRGQDMIIRDKGAAFTIILPDTNLNQAAAAVERILAEIRSEPFKVKSMLVTVTASAGVAQWHKGYDWGKWLELAEDAMDLAKRGGRNRAKLAH</sequence>
<evidence type="ECO:0000313" key="6">
    <source>
        <dbReference type="Proteomes" id="UP000288279"/>
    </source>
</evidence>
<accession>A0A432ZER2</accession>
<evidence type="ECO:0000259" key="4">
    <source>
        <dbReference type="PROSITE" id="PS50887"/>
    </source>
</evidence>
<dbReference type="NCBIfam" id="TIGR00254">
    <property type="entry name" value="GGDEF"/>
    <property type="match status" value="1"/>
</dbReference>